<dbReference type="Proteomes" id="UP001221757">
    <property type="component" value="Unassembled WGS sequence"/>
</dbReference>
<accession>A0AAD7FZV4</accession>
<feature type="compositionally biased region" description="Polar residues" evidence="1">
    <location>
        <begin position="76"/>
        <end position="99"/>
    </location>
</feature>
<sequence>MHPASRRKLTIVVAMLCEVCGVRDTPARTYVCNERCNYNSAVDSIGTRSAPNSFRVSYRPRLEVVGVPKVRPAKNAQPTPNTTRHAIPTTSPSRASSSE</sequence>
<evidence type="ECO:0008006" key="5">
    <source>
        <dbReference type="Google" id="ProtNLM"/>
    </source>
</evidence>
<feature type="chain" id="PRO_5042248793" description="Secreted protein" evidence="2">
    <location>
        <begin position="22"/>
        <end position="99"/>
    </location>
</feature>
<organism evidence="3 4">
    <name type="scientific">Mycena rosella</name>
    <name type="common">Pink bonnet</name>
    <name type="synonym">Agaricus rosellus</name>
    <dbReference type="NCBI Taxonomy" id="1033263"/>
    <lineage>
        <taxon>Eukaryota</taxon>
        <taxon>Fungi</taxon>
        <taxon>Dikarya</taxon>
        <taxon>Basidiomycota</taxon>
        <taxon>Agaricomycotina</taxon>
        <taxon>Agaricomycetes</taxon>
        <taxon>Agaricomycetidae</taxon>
        <taxon>Agaricales</taxon>
        <taxon>Marasmiineae</taxon>
        <taxon>Mycenaceae</taxon>
        <taxon>Mycena</taxon>
    </lineage>
</organism>
<proteinExistence type="predicted"/>
<feature type="region of interest" description="Disordered" evidence="1">
    <location>
        <begin position="68"/>
        <end position="99"/>
    </location>
</feature>
<reference evidence="3" key="1">
    <citation type="submission" date="2023-03" db="EMBL/GenBank/DDBJ databases">
        <title>Massive genome expansion in bonnet fungi (Mycena s.s.) driven by repeated elements and novel gene families across ecological guilds.</title>
        <authorList>
            <consortium name="Lawrence Berkeley National Laboratory"/>
            <person name="Harder C.B."/>
            <person name="Miyauchi S."/>
            <person name="Viragh M."/>
            <person name="Kuo A."/>
            <person name="Thoen E."/>
            <person name="Andreopoulos B."/>
            <person name="Lu D."/>
            <person name="Skrede I."/>
            <person name="Drula E."/>
            <person name="Henrissat B."/>
            <person name="Morin E."/>
            <person name="Kohler A."/>
            <person name="Barry K."/>
            <person name="LaButti K."/>
            <person name="Morin E."/>
            <person name="Salamov A."/>
            <person name="Lipzen A."/>
            <person name="Mereny Z."/>
            <person name="Hegedus B."/>
            <person name="Baldrian P."/>
            <person name="Stursova M."/>
            <person name="Weitz H."/>
            <person name="Taylor A."/>
            <person name="Grigoriev I.V."/>
            <person name="Nagy L.G."/>
            <person name="Martin F."/>
            <person name="Kauserud H."/>
        </authorList>
    </citation>
    <scope>NUCLEOTIDE SEQUENCE</scope>
    <source>
        <strain evidence="3">CBHHK067</strain>
    </source>
</reference>
<evidence type="ECO:0000256" key="1">
    <source>
        <dbReference type="SAM" id="MobiDB-lite"/>
    </source>
</evidence>
<protein>
    <recommendedName>
        <fullName evidence="5">Secreted protein</fullName>
    </recommendedName>
</protein>
<comment type="caution">
    <text evidence="3">The sequence shown here is derived from an EMBL/GenBank/DDBJ whole genome shotgun (WGS) entry which is preliminary data.</text>
</comment>
<evidence type="ECO:0000313" key="4">
    <source>
        <dbReference type="Proteomes" id="UP001221757"/>
    </source>
</evidence>
<gene>
    <name evidence="3" type="ORF">B0H17DRAFT_1101485</name>
</gene>
<name>A0AAD7FZV4_MYCRO</name>
<feature type="signal peptide" evidence="2">
    <location>
        <begin position="1"/>
        <end position="21"/>
    </location>
</feature>
<dbReference type="EMBL" id="JARKIE010000347">
    <property type="protein sequence ID" value="KAJ7652558.1"/>
    <property type="molecule type" value="Genomic_DNA"/>
</dbReference>
<keyword evidence="4" id="KW-1185">Reference proteome</keyword>
<evidence type="ECO:0000256" key="2">
    <source>
        <dbReference type="SAM" id="SignalP"/>
    </source>
</evidence>
<dbReference type="AlphaFoldDB" id="A0AAD7FZV4"/>
<keyword evidence="2" id="KW-0732">Signal</keyword>
<evidence type="ECO:0000313" key="3">
    <source>
        <dbReference type="EMBL" id="KAJ7652558.1"/>
    </source>
</evidence>